<dbReference type="SUPFAM" id="SSF48452">
    <property type="entry name" value="TPR-like"/>
    <property type="match status" value="1"/>
</dbReference>
<dbReference type="GO" id="GO:0006355">
    <property type="term" value="P:regulation of DNA-templated transcription"/>
    <property type="evidence" value="ECO:0007669"/>
    <property type="project" value="InterPro"/>
</dbReference>
<dbReference type="Proteomes" id="UP000029736">
    <property type="component" value="Unassembled WGS sequence"/>
</dbReference>
<keyword evidence="2" id="KW-1133">Transmembrane helix</keyword>
<feature type="transmembrane region" description="Helical" evidence="2">
    <location>
        <begin position="462"/>
        <end position="483"/>
    </location>
</feature>
<dbReference type="EMBL" id="JPOS01000018">
    <property type="protein sequence ID" value="KGE88642.1"/>
    <property type="molecule type" value="Genomic_DNA"/>
</dbReference>
<feature type="coiled-coil region" evidence="1">
    <location>
        <begin position="399"/>
        <end position="461"/>
    </location>
</feature>
<protein>
    <recommendedName>
        <fullName evidence="3">HTH luxR-type domain-containing protein</fullName>
    </recommendedName>
</protein>
<keyword evidence="5" id="KW-1185">Reference proteome</keyword>
<feature type="transmembrane region" description="Helical" evidence="2">
    <location>
        <begin position="26"/>
        <end position="46"/>
    </location>
</feature>
<dbReference type="OrthoDB" id="1090267at2"/>
<dbReference type="Gene3D" id="1.10.10.10">
    <property type="entry name" value="Winged helix-like DNA-binding domain superfamily/Winged helix DNA-binding domain"/>
    <property type="match status" value="1"/>
</dbReference>
<dbReference type="SUPFAM" id="SSF46894">
    <property type="entry name" value="C-terminal effector domain of the bipartite response regulators"/>
    <property type="match status" value="1"/>
</dbReference>
<dbReference type="AlphaFoldDB" id="A0A098SC75"/>
<feature type="domain" description="HTH luxR-type" evidence="3">
    <location>
        <begin position="582"/>
        <end position="642"/>
    </location>
</feature>
<sequence length="646" mass="74497">MHLPKINKQARQLLCTGIAGRLHKKIFLTFFISLVAPLVIPSNAFGQINTPCDTISHDYWSGRSPQILLDTVIARFNTGSPEFGCYDELYRELHFSEELDRYNYYQLIIKALLYQGNSSKTEEVFQEFRSFAFAAEDKSCEAGYWYSTGNYYWMVVAEQLDSAIYAYQKAAALYIENGDKHKLYLIYCNLSSVYLDQKKYDAAYQYLLMAEKLMNEREGLVRELERAILRNNIGVTHLRRKQYEKADSIFRKVEESMLHSEEGAYPIALSLLNRMDIAITLEEWEKAAAIQQKLGPYLSEFEYFFPFYAKIAFDLHLGAGDYEKARAMINRFEAYILKKDIEKPADYFAMQIDYHLAFKQAKEALKDIQQAASLADLDRKTLIYLSRSRLNAYLLQGDEASALSESKNLQEQSEALQEEQQQRHQEEMAAIYELESYKAARDRAESIAKLAEERTKLLERNYLYLGAALLFAMAGLVVLGFLFKSNKQRVLEEQIRVQTAKKHSQQLEKQLKVQRQNAFQSGIGAAQLKTNIMDAVGRYAPKAKMLKRKLSILLHEYAEQSNFVELFLLSYPDFFKALTKIAPDLTQSQLRYAILIALGASMVEISETLGVSEHAVKMARYRLKGKLGLDKEESIEQYLRELLLQE</sequence>
<dbReference type="RefSeq" id="WP_044218388.1">
    <property type="nucleotide sequence ID" value="NZ_JBKAGJ010000006.1"/>
</dbReference>
<dbReference type="InterPro" id="IPR011990">
    <property type="entry name" value="TPR-like_helical_dom_sf"/>
</dbReference>
<name>A0A098SC75_9BACT</name>
<dbReference type="InterPro" id="IPR000792">
    <property type="entry name" value="Tscrpt_reg_LuxR_C"/>
</dbReference>
<dbReference type="GO" id="GO:0003677">
    <property type="term" value="F:DNA binding"/>
    <property type="evidence" value="ECO:0007669"/>
    <property type="project" value="InterPro"/>
</dbReference>
<dbReference type="SMART" id="SM00421">
    <property type="entry name" value="HTH_LUXR"/>
    <property type="match status" value="1"/>
</dbReference>
<proteinExistence type="predicted"/>
<evidence type="ECO:0000256" key="1">
    <source>
        <dbReference type="SAM" id="Coils"/>
    </source>
</evidence>
<accession>A0A098SC75</accession>
<evidence type="ECO:0000256" key="2">
    <source>
        <dbReference type="SAM" id="Phobius"/>
    </source>
</evidence>
<dbReference type="Gene3D" id="1.25.40.10">
    <property type="entry name" value="Tetratricopeptide repeat domain"/>
    <property type="match status" value="1"/>
</dbReference>
<dbReference type="STRING" id="1524460.IX84_08210"/>
<evidence type="ECO:0000259" key="3">
    <source>
        <dbReference type="SMART" id="SM00421"/>
    </source>
</evidence>
<keyword evidence="2" id="KW-0812">Transmembrane</keyword>
<gene>
    <name evidence="4" type="ORF">IX84_08210</name>
</gene>
<organism evidence="4 5">
    <name type="scientific">Phaeodactylibacter xiamenensis</name>
    <dbReference type="NCBI Taxonomy" id="1524460"/>
    <lineage>
        <taxon>Bacteria</taxon>
        <taxon>Pseudomonadati</taxon>
        <taxon>Bacteroidota</taxon>
        <taxon>Saprospiria</taxon>
        <taxon>Saprospirales</taxon>
        <taxon>Haliscomenobacteraceae</taxon>
        <taxon>Phaeodactylibacter</taxon>
    </lineage>
</organism>
<comment type="caution">
    <text evidence="4">The sequence shown here is derived from an EMBL/GenBank/DDBJ whole genome shotgun (WGS) entry which is preliminary data.</text>
</comment>
<keyword evidence="1" id="KW-0175">Coiled coil</keyword>
<reference evidence="4 5" key="1">
    <citation type="journal article" date="2014" name="Int. J. Syst. Evol. Microbiol.">
        <title>Phaeodactylibacter xiamenensis gen. nov., sp. nov., a member of the family Saprospiraceae isolated from the marine alga Phaeodactylum tricornutum.</title>
        <authorList>
            <person name="Chen Z.Jr."/>
            <person name="Lei X."/>
            <person name="Lai Q."/>
            <person name="Li Y."/>
            <person name="Zhang B."/>
            <person name="Zhang J."/>
            <person name="Zhang H."/>
            <person name="Yang L."/>
            <person name="Zheng W."/>
            <person name="Tian Y."/>
            <person name="Yu Z."/>
            <person name="Xu H.Jr."/>
            <person name="Zheng T."/>
        </authorList>
    </citation>
    <scope>NUCLEOTIDE SEQUENCE [LARGE SCALE GENOMIC DNA]</scope>
    <source>
        <strain evidence="4 5">KD52</strain>
    </source>
</reference>
<dbReference type="InterPro" id="IPR016032">
    <property type="entry name" value="Sig_transdc_resp-reg_C-effctor"/>
</dbReference>
<evidence type="ECO:0000313" key="5">
    <source>
        <dbReference type="Proteomes" id="UP000029736"/>
    </source>
</evidence>
<evidence type="ECO:0000313" key="4">
    <source>
        <dbReference type="EMBL" id="KGE88642.1"/>
    </source>
</evidence>
<keyword evidence="2" id="KW-0472">Membrane</keyword>
<dbReference type="InterPro" id="IPR036388">
    <property type="entry name" value="WH-like_DNA-bd_sf"/>
</dbReference>